<dbReference type="EMBL" id="JMCB01000001">
    <property type="protein sequence ID" value="KFE72305.1"/>
    <property type="molecule type" value="Genomic_DNA"/>
</dbReference>
<dbReference type="STRING" id="394096.DB31_0567"/>
<proteinExistence type="predicted"/>
<dbReference type="Proteomes" id="UP000028725">
    <property type="component" value="Unassembled WGS sequence"/>
</dbReference>
<accession>A0A085WX92</accession>
<evidence type="ECO:0000256" key="1">
    <source>
        <dbReference type="ARBA" id="ARBA00022649"/>
    </source>
</evidence>
<dbReference type="Gene3D" id="3.30.2310.20">
    <property type="entry name" value="RelE-like"/>
    <property type="match status" value="1"/>
</dbReference>
<reference evidence="2 3" key="1">
    <citation type="submission" date="2014-04" db="EMBL/GenBank/DDBJ databases">
        <title>Genome assembly of Hyalangium minutum DSM 14724.</title>
        <authorList>
            <person name="Sharma G."/>
            <person name="Subramanian S."/>
        </authorList>
    </citation>
    <scope>NUCLEOTIDE SEQUENCE [LARGE SCALE GENOMIC DNA]</scope>
    <source>
        <strain evidence="2 3">DSM 14724</strain>
    </source>
</reference>
<name>A0A085WX92_9BACT</name>
<evidence type="ECO:0000313" key="3">
    <source>
        <dbReference type="Proteomes" id="UP000028725"/>
    </source>
</evidence>
<gene>
    <name evidence="2" type="ORF">DB31_0567</name>
</gene>
<keyword evidence="1" id="KW-1277">Toxin-antitoxin system</keyword>
<dbReference type="AlphaFoldDB" id="A0A085WX92"/>
<dbReference type="InterPro" id="IPR035093">
    <property type="entry name" value="RelE/ParE_toxin_dom_sf"/>
</dbReference>
<organism evidence="2 3">
    <name type="scientific">Hyalangium minutum</name>
    <dbReference type="NCBI Taxonomy" id="394096"/>
    <lineage>
        <taxon>Bacteria</taxon>
        <taxon>Pseudomonadati</taxon>
        <taxon>Myxococcota</taxon>
        <taxon>Myxococcia</taxon>
        <taxon>Myxococcales</taxon>
        <taxon>Cystobacterineae</taxon>
        <taxon>Archangiaceae</taxon>
        <taxon>Hyalangium</taxon>
    </lineage>
</organism>
<keyword evidence="3" id="KW-1185">Reference proteome</keyword>
<evidence type="ECO:0000313" key="2">
    <source>
        <dbReference type="EMBL" id="KFE72305.1"/>
    </source>
</evidence>
<dbReference type="Pfam" id="PF05016">
    <property type="entry name" value="ParE_toxin"/>
    <property type="match status" value="1"/>
</dbReference>
<sequence>MGREDLREVLLRNYRIVYRIQTDGIVVLTVFESHRLFPGDLPLGED</sequence>
<comment type="caution">
    <text evidence="2">The sequence shown here is derived from an EMBL/GenBank/DDBJ whole genome shotgun (WGS) entry which is preliminary data.</text>
</comment>
<evidence type="ECO:0008006" key="4">
    <source>
        <dbReference type="Google" id="ProtNLM"/>
    </source>
</evidence>
<protein>
    <recommendedName>
        <fullName evidence="4">Death on curing protein, Doc toxin</fullName>
    </recommendedName>
</protein>
<dbReference type="InterPro" id="IPR007712">
    <property type="entry name" value="RelE/ParE_toxin"/>
</dbReference>